<dbReference type="PANTHER" id="PTHR24321:SF8">
    <property type="entry name" value="ESTRADIOL 17-BETA-DEHYDROGENASE 8-RELATED"/>
    <property type="match status" value="1"/>
</dbReference>
<dbReference type="NCBIfam" id="NF009466">
    <property type="entry name" value="PRK12826.1-2"/>
    <property type="match status" value="1"/>
</dbReference>
<keyword evidence="4" id="KW-1185">Reference proteome</keyword>
<dbReference type="NCBIfam" id="NF005559">
    <property type="entry name" value="PRK07231.1"/>
    <property type="match status" value="1"/>
</dbReference>
<comment type="similarity">
    <text evidence="1">Belongs to the short-chain dehydrogenases/reductases (SDR) family.</text>
</comment>
<dbReference type="PRINTS" id="PR00080">
    <property type="entry name" value="SDRFAMILY"/>
</dbReference>
<dbReference type="PRINTS" id="PR00081">
    <property type="entry name" value="GDHRDH"/>
</dbReference>
<dbReference type="EMBL" id="CP053564">
    <property type="protein sequence ID" value="QJY47732.1"/>
    <property type="molecule type" value="Genomic_DNA"/>
</dbReference>
<dbReference type="InterPro" id="IPR002347">
    <property type="entry name" value="SDR_fam"/>
</dbReference>
<sequence>MSAPREDFTGRVALVTGAARGIGRASALAFAARGASVAVCDVLDDAEQTVRQIEESGGKARFLRVDVSDPHQVEAAVQETVGQFGGLHLAHNNAGTFVPAPLADLADDDWTTVLAVNLTGVFLCLKHEIRHMLASGGGAIVNTASIWGDRGAGMQAAYTASKHGVIGLTRTAAIDHGGSGIRVNAVSPGPIETAMTAAVPKEAMDAVIGRTVQGRYGQPPEIGEAVAWLCSDAASYVNGAVLPVDGGWLVT</sequence>
<evidence type="ECO:0000313" key="4">
    <source>
        <dbReference type="Proteomes" id="UP000505377"/>
    </source>
</evidence>
<dbReference type="InterPro" id="IPR036291">
    <property type="entry name" value="NAD(P)-bd_dom_sf"/>
</dbReference>
<dbReference type="RefSeq" id="WP_172160660.1">
    <property type="nucleotide sequence ID" value="NZ_CP053564.1"/>
</dbReference>
<dbReference type="Proteomes" id="UP000505377">
    <property type="component" value="Chromosome"/>
</dbReference>
<dbReference type="Pfam" id="PF13561">
    <property type="entry name" value="adh_short_C2"/>
    <property type="match status" value="1"/>
</dbReference>
<dbReference type="FunFam" id="3.40.50.720:FF:000084">
    <property type="entry name" value="Short-chain dehydrogenase reductase"/>
    <property type="match status" value="1"/>
</dbReference>
<keyword evidence="2" id="KW-0560">Oxidoreductase</keyword>
<accession>A0A6M6JM57</accession>
<organism evidence="3 4">
    <name type="scientific">Pseudonocardia broussonetiae</name>
    <dbReference type="NCBI Taxonomy" id="2736640"/>
    <lineage>
        <taxon>Bacteria</taxon>
        <taxon>Bacillati</taxon>
        <taxon>Actinomycetota</taxon>
        <taxon>Actinomycetes</taxon>
        <taxon>Pseudonocardiales</taxon>
        <taxon>Pseudonocardiaceae</taxon>
        <taxon>Pseudonocardia</taxon>
    </lineage>
</organism>
<gene>
    <name evidence="3" type="ORF">HOP40_19555</name>
</gene>
<name>A0A6M6JM57_9PSEU</name>
<reference evidence="3 4" key="1">
    <citation type="submission" date="2020-05" db="EMBL/GenBank/DDBJ databases">
        <authorList>
            <person name="Mo P."/>
        </authorList>
    </citation>
    <scope>NUCLEOTIDE SEQUENCE [LARGE SCALE GENOMIC DNA]</scope>
    <source>
        <strain evidence="3 4">Gen01</strain>
    </source>
</reference>
<protein>
    <submittedName>
        <fullName evidence="3">SDR family oxidoreductase</fullName>
    </submittedName>
</protein>
<dbReference type="PROSITE" id="PS00061">
    <property type="entry name" value="ADH_SHORT"/>
    <property type="match status" value="1"/>
</dbReference>
<evidence type="ECO:0000256" key="1">
    <source>
        <dbReference type="ARBA" id="ARBA00006484"/>
    </source>
</evidence>
<dbReference type="AlphaFoldDB" id="A0A6M6JM57"/>
<dbReference type="PANTHER" id="PTHR24321">
    <property type="entry name" value="DEHYDROGENASES, SHORT CHAIN"/>
    <property type="match status" value="1"/>
</dbReference>
<dbReference type="SUPFAM" id="SSF51735">
    <property type="entry name" value="NAD(P)-binding Rossmann-fold domains"/>
    <property type="match status" value="1"/>
</dbReference>
<dbReference type="GO" id="GO:0016491">
    <property type="term" value="F:oxidoreductase activity"/>
    <property type="evidence" value="ECO:0007669"/>
    <property type="project" value="UniProtKB-KW"/>
</dbReference>
<dbReference type="InterPro" id="IPR020904">
    <property type="entry name" value="Sc_DH/Rdtase_CS"/>
</dbReference>
<dbReference type="Gene3D" id="3.40.50.720">
    <property type="entry name" value="NAD(P)-binding Rossmann-like Domain"/>
    <property type="match status" value="1"/>
</dbReference>
<evidence type="ECO:0000313" key="3">
    <source>
        <dbReference type="EMBL" id="QJY47732.1"/>
    </source>
</evidence>
<proteinExistence type="inferred from homology"/>
<dbReference type="KEGG" id="pbro:HOP40_19555"/>
<dbReference type="CDD" id="cd05233">
    <property type="entry name" value="SDR_c"/>
    <property type="match status" value="1"/>
</dbReference>
<evidence type="ECO:0000256" key="2">
    <source>
        <dbReference type="ARBA" id="ARBA00023002"/>
    </source>
</evidence>